<dbReference type="PANTHER" id="PTHR43420">
    <property type="entry name" value="ACETYLTRANSFERASE"/>
    <property type="match status" value="1"/>
</dbReference>
<dbReference type="EMBL" id="FOQY01000033">
    <property type="protein sequence ID" value="SFK73259.1"/>
    <property type="molecule type" value="Genomic_DNA"/>
</dbReference>
<gene>
    <name evidence="4" type="ORF">SAMN05216275_13386</name>
</gene>
<feature type="domain" description="N-acetyltransferase" evidence="3">
    <location>
        <begin position="1"/>
        <end position="157"/>
    </location>
</feature>
<keyword evidence="4" id="KW-0687">Ribonucleoprotein</keyword>
<reference evidence="5" key="1">
    <citation type="submission" date="2016-10" db="EMBL/GenBank/DDBJ databases">
        <authorList>
            <person name="Varghese N."/>
            <person name="Submissions S."/>
        </authorList>
    </citation>
    <scope>NUCLEOTIDE SEQUENCE [LARGE SCALE GENOMIC DNA]</scope>
    <source>
        <strain evidence="5">CGMCC 4.2126</strain>
    </source>
</reference>
<evidence type="ECO:0000256" key="2">
    <source>
        <dbReference type="ARBA" id="ARBA00023315"/>
    </source>
</evidence>
<dbReference type="Gene3D" id="3.40.630.30">
    <property type="match status" value="1"/>
</dbReference>
<dbReference type="Proteomes" id="UP000199111">
    <property type="component" value="Unassembled WGS sequence"/>
</dbReference>
<feature type="domain" description="N-acetyltransferase" evidence="3">
    <location>
        <begin position="173"/>
        <end position="307"/>
    </location>
</feature>
<name>A0A1I4BYT1_9ACTN</name>
<sequence>MRIRAAMTNDLMALTELFQAIELAEIGRAGTTEADIRQILLTPELDLERRSRVYEKDGDILGFAALHPAPHADRLRAHLGVSPVAPDSLTAALLRQIEEWAHGQTSTAGRERESVTLFQMPQALATPALHDHGWYVARRYSRLIIDVSGERPSLPRSRAGTEIRIAACDDDRRRLHAVLEEALSGHWNHRRRAFEEFWADQRQRDGHDPSLWWIAEVEKTPAAVLIARSQPDRGWIAWLGTEQRYRGRGLARCLLLTAFAELKARGHHMVGVDVDSANDTNATGVYEAAGMRVLGQADQWQRDINPG</sequence>
<dbReference type="InterPro" id="IPR000182">
    <property type="entry name" value="GNAT_dom"/>
</dbReference>
<dbReference type="PROSITE" id="PS51186">
    <property type="entry name" value="GNAT"/>
    <property type="match status" value="2"/>
</dbReference>
<dbReference type="SUPFAM" id="SSF55729">
    <property type="entry name" value="Acyl-CoA N-acyltransferases (Nat)"/>
    <property type="match status" value="2"/>
</dbReference>
<keyword evidence="5" id="KW-1185">Reference proteome</keyword>
<proteinExistence type="predicted"/>
<keyword evidence="4" id="KW-0689">Ribosomal protein</keyword>
<dbReference type="AlphaFoldDB" id="A0A1I4BYT1"/>
<keyword evidence="2" id="KW-0012">Acyltransferase</keyword>
<accession>A0A1I4BYT1</accession>
<protein>
    <submittedName>
        <fullName evidence="4">Ribosomal protein S18 acetylase RimI</fullName>
    </submittedName>
</protein>
<dbReference type="CDD" id="cd04301">
    <property type="entry name" value="NAT_SF"/>
    <property type="match status" value="1"/>
</dbReference>
<evidence type="ECO:0000256" key="1">
    <source>
        <dbReference type="ARBA" id="ARBA00022679"/>
    </source>
</evidence>
<evidence type="ECO:0000313" key="4">
    <source>
        <dbReference type="EMBL" id="SFK73259.1"/>
    </source>
</evidence>
<dbReference type="Pfam" id="PF00583">
    <property type="entry name" value="Acetyltransf_1"/>
    <property type="match status" value="1"/>
</dbReference>
<dbReference type="InterPro" id="IPR016181">
    <property type="entry name" value="Acyl_CoA_acyltransferase"/>
</dbReference>
<evidence type="ECO:0000259" key="3">
    <source>
        <dbReference type="PROSITE" id="PS51186"/>
    </source>
</evidence>
<dbReference type="GO" id="GO:0005840">
    <property type="term" value="C:ribosome"/>
    <property type="evidence" value="ECO:0007669"/>
    <property type="project" value="UniProtKB-KW"/>
</dbReference>
<organism evidence="4 5">
    <name type="scientific">Streptosporangium canum</name>
    <dbReference type="NCBI Taxonomy" id="324952"/>
    <lineage>
        <taxon>Bacteria</taxon>
        <taxon>Bacillati</taxon>
        <taxon>Actinomycetota</taxon>
        <taxon>Actinomycetes</taxon>
        <taxon>Streptosporangiales</taxon>
        <taxon>Streptosporangiaceae</taxon>
        <taxon>Streptosporangium</taxon>
    </lineage>
</organism>
<dbReference type="InterPro" id="IPR050680">
    <property type="entry name" value="YpeA/RimI_acetyltransf"/>
</dbReference>
<keyword evidence="1" id="KW-0808">Transferase</keyword>
<dbReference type="GO" id="GO:0016747">
    <property type="term" value="F:acyltransferase activity, transferring groups other than amino-acyl groups"/>
    <property type="evidence" value="ECO:0007669"/>
    <property type="project" value="InterPro"/>
</dbReference>
<evidence type="ECO:0000313" key="5">
    <source>
        <dbReference type="Proteomes" id="UP000199111"/>
    </source>
</evidence>